<feature type="region of interest" description="Disordered" evidence="3">
    <location>
        <begin position="95"/>
        <end position="127"/>
    </location>
</feature>
<evidence type="ECO:0000259" key="4">
    <source>
        <dbReference type="PROSITE" id="PS51774"/>
    </source>
</evidence>
<feature type="coiled-coil region" evidence="2">
    <location>
        <begin position="127"/>
        <end position="168"/>
    </location>
</feature>
<feature type="compositionally biased region" description="Basic and acidic residues" evidence="3">
    <location>
        <begin position="114"/>
        <end position="127"/>
    </location>
</feature>
<keyword evidence="1 2" id="KW-0175">Coiled coil</keyword>
<evidence type="ECO:0000313" key="7">
    <source>
        <dbReference type="RefSeq" id="XP_022985367.1"/>
    </source>
</evidence>
<accession>A0A6J1JD34</accession>
<feature type="coiled-coil region" evidence="2">
    <location>
        <begin position="204"/>
        <end position="280"/>
    </location>
</feature>
<gene>
    <name evidence="6 7 8 9 10 11 12 13" type="primary">LOC111483401</name>
</gene>
<dbReference type="RefSeq" id="XP_022985373.1">
    <property type="nucleotide sequence ID" value="XM_023129605.1"/>
</dbReference>
<dbReference type="RefSeq" id="XP_022985371.1">
    <property type="nucleotide sequence ID" value="XM_023129603.1"/>
</dbReference>
<name>A0A6J1JD34_CUCMA</name>
<dbReference type="RefSeq" id="XP_022985366.1">
    <property type="nucleotide sequence ID" value="XM_023129598.1"/>
</dbReference>
<feature type="coiled-coil region" evidence="2">
    <location>
        <begin position="316"/>
        <end position="526"/>
    </location>
</feature>
<proteinExistence type="predicted"/>
<dbReference type="AlphaFoldDB" id="A0A6J1JD34"/>
<evidence type="ECO:0000256" key="2">
    <source>
        <dbReference type="SAM" id="Coils"/>
    </source>
</evidence>
<feature type="coiled-coil region" evidence="2">
    <location>
        <begin position="637"/>
        <end position="727"/>
    </location>
</feature>
<sequence>MTKHRFRNSLKSLFGSYLDPETNERLKGNKSVIEDKVNKIRQLIKGEDLGVEDHDQSEIRKKQSIDELIDDFLNVYQALYEQYDSLTGELRRKFQKRREKESSSSSSSDSDSDDSSKKKVSKDDRGLEREFQEVGEIKQELDAALSEVADLKRILATTSKEHESLNSEHLTALSKLQEADEIIRDFKVEAETWDSQKSKFQLEIEELNLALSNAGRNESELNERLKGMATEMNNYIEEKETARRKIEEGEKTIDESKALADQLKEKLSATMEEKEALNSQHLKTLSRVHEAYMITRDLKVESETWGGEKSKFLLEIEELNQKLGAAGKLEAQLNERLKDIGIENEYLIREKESAQRTIEEMSQRLSNAVKIEAELSGRLKDIETEKDGLIKEKEIAWKEIEQGTRVREELNAMVDQLNSQLTITVEEKKSLSLQLEKEKVELLRSIADHQRNLKEHEDAYKKLNDEFQECKLKLDNAEMKTAEMSREFHNDIRSKEQVKEDLEVMVEDLKRELEVKSDEINSLVENARTIEVKLRLSNQKLRVTEQLLTEKEEIFRKAELKYQKERKLLEERIHGLSATVVANKVTYQKTISTVSENINSNLSQLECVIRKFILEHAKYEKCVMDTSRDLRLTKSWVSNAIEETEGLKKEVADLGKQLEDKKERESILVKQVEKLEIKANKEGSEKDGLVEAIHELEKRQRELEKMMEEKNEGMVGLKEEKKEAIRQLCMLIEYHRDRYDFLKDEVLKLNVKGGQSVR</sequence>
<evidence type="ECO:0000313" key="13">
    <source>
        <dbReference type="RefSeq" id="XP_022985373.1"/>
    </source>
</evidence>
<feature type="domain" description="NAB" evidence="4">
    <location>
        <begin position="10"/>
        <end position="90"/>
    </location>
</feature>
<evidence type="ECO:0000313" key="11">
    <source>
        <dbReference type="RefSeq" id="XP_022985371.1"/>
    </source>
</evidence>
<organism evidence="5 9">
    <name type="scientific">Cucurbita maxima</name>
    <name type="common">Pumpkin</name>
    <name type="synonym">Winter squash</name>
    <dbReference type="NCBI Taxonomy" id="3661"/>
    <lineage>
        <taxon>Eukaryota</taxon>
        <taxon>Viridiplantae</taxon>
        <taxon>Streptophyta</taxon>
        <taxon>Embryophyta</taxon>
        <taxon>Tracheophyta</taxon>
        <taxon>Spermatophyta</taxon>
        <taxon>Magnoliopsida</taxon>
        <taxon>eudicotyledons</taxon>
        <taxon>Gunneridae</taxon>
        <taxon>Pentapetalae</taxon>
        <taxon>rosids</taxon>
        <taxon>fabids</taxon>
        <taxon>Cucurbitales</taxon>
        <taxon>Cucurbitaceae</taxon>
        <taxon>Cucurbiteae</taxon>
        <taxon>Cucurbita</taxon>
    </lineage>
</organism>
<evidence type="ECO:0000313" key="5">
    <source>
        <dbReference type="Proteomes" id="UP000504608"/>
    </source>
</evidence>
<dbReference type="Pfam" id="PF07765">
    <property type="entry name" value="KIP1"/>
    <property type="match status" value="1"/>
</dbReference>
<dbReference type="RefSeq" id="XP_022985367.1">
    <property type="nucleotide sequence ID" value="XM_023129599.1"/>
</dbReference>
<dbReference type="Proteomes" id="UP000504608">
    <property type="component" value="Unplaced"/>
</dbReference>
<dbReference type="KEGG" id="cmax:111483401"/>
<evidence type="ECO:0000256" key="1">
    <source>
        <dbReference type="ARBA" id="ARBA00023054"/>
    </source>
</evidence>
<dbReference type="GO" id="GO:0005200">
    <property type="term" value="F:structural constituent of cytoskeleton"/>
    <property type="evidence" value="ECO:0007669"/>
    <property type="project" value="TreeGrafter"/>
</dbReference>
<dbReference type="PANTHER" id="PTHR47357:SF1">
    <property type="entry name" value="SPINDLE POLE BODY COMPONENT 110"/>
    <property type="match status" value="1"/>
</dbReference>
<dbReference type="PANTHER" id="PTHR47357">
    <property type="entry name" value="COP1-INTERACTIVE PROTEIN 1"/>
    <property type="match status" value="1"/>
</dbReference>
<dbReference type="GeneID" id="111483401"/>
<evidence type="ECO:0000313" key="10">
    <source>
        <dbReference type="RefSeq" id="XP_022985370.1"/>
    </source>
</evidence>
<dbReference type="RefSeq" id="XP_022985368.1">
    <property type="nucleotide sequence ID" value="XM_023129600.1"/>
</dbReference>
<evidence type="ECO:0000313" key="9">
    <source>
        <dbReference type="RefSeq" id="XP_022985369.1"/>
    </source>
</evidence>
<keyword evidence="5" id="KW-1185">Reference proteome</keyword>
<protein>
    <submittedName>
        <fullName evidence="6 7">COP1-interactive protein 1 isoform X1</fullName>
    </submittedName>
    <submittedName>
        <fullName evidence="11">COP1-interactive protein 1 isoform X2</fullName>
    </submittedName>
</protein>
<evidence type="ECO:0000313" key="12">
    <source>
        <dbReference type="RefSeq" id="XP_022985372.1"/>
    </source>
</evidence>
<dbReference type="RefSeq" id="XP_022985372.1">
    <property type="nucleotide sequence ID" value="XM_023129604.1"/>
</dbReference>
<evidence type="ECO:0000313" key="6">
    <source>
        <dbReference type="RefSeq" id="XP_022985366.1"/>
    </source>
</evidence>
<dbReference type="PROSITE" id="PS51774">
    <property type="entry name" value="NAB"/>
    <property type="match status" value="1"/>
</dbReference>
<dbReference type="InterPro" id="IPR011684">
    <property type="entry name" value="NAB"/>
</dbReference>
<dbReference type="GO" id="GO:0003779">
    <property type="term" value="F:actin binding"/>
    <property type="evidence" value="ECO:0007669"/>
    <property type="project" value="InterPro"/>
</dbReference>
<dbReference type="RefSeq" id="XP_022985370.1">
    <property type="nucleotide sequence ID" value="XM_023129602.1"/>
</dbReference>
<evidence type="ECO:0000313" key="8">
    <source>
        <dbReference type="RefSeq" id="XP_022985368.1"/>
    </source>
</evidence>
<reference evidence="6 7" key="1">
    <citation type="submission" date="2025-04" db="UniProtKB">
        <authorList>
            <consortium name="RefSeq"/>
        </authorList>
    </citation>
    <scope>IDENTIFICATION</scope>
    <source>
        <tissue evidence="6 7">Young leaves</tissue>
    </source>
</reference>
<dbReference type="OrthoDB" id="2441647at2759"/>
<evidence type="ECO:0000256" key="3">
    <source>
        <dbReference type="SAM" id="MobiDB-lite"/>
    </source>
</evidence>
<dbReference type="RefSeq" id="XP_022985369.1">
    <property type="nucleotide sequence ID" value="XM_023129601.1"/>
</dbReference>
<dbReference type="GO" id="GO:0005856">
    <property type="term" value="C:cytoskeleton"/>
    <property type="evidence" value="ECO:0007669"/>
    <property type="project" value="TreeGrafter"/>
</dbReference>